<dbReference type="PANTHER" id="PTHR30328:SF54">
    <property type="entry name" value="HTH-TYPE TRANSCRIPTIONAL REPRESSOR SCO4008"/>
    <property type="match status" value="1"/>
</dbReference>
<protein>
    <recommendedName>
        <fullName evidence="3">HTH tetR-type domain-containing protein</fullName>
    </recommendedName>
</protein>
<dbReference type="AlphaFoldDB" id="A0A2A5B803"/>
<dbReference type="PRINTS" id="PR00455">
    <property type="entry name" value="HTHTETR"/>
</dbReference>
<comment type="caution">
    <text evidence="4">The sequence shown here is derived from an EMBL/GenBank/DDBJ whole genome shotgun (WGS) entry which is preliminary data.</text>
</comment>
<evidence type="ECO:0000313" key="5">
    <source>
        <dbReference type="Proteomes" id="UP000218327"/>
    </source>
</evidence>
<sequence length="209" mass="23391">MLTSSTKKDILDAAVSEFALRGFAGASTLEIAKAAATKQPLLYYHFKSKEKLWQAAVDFGLVELHIAFDTVRDASTDMSPINVLKLLVRTLNRFSFRHPRHIDILRQEQGSDTGQSRYLIEHHLLPAYEVISSVAKEAEAQGQIRPCRHEFLGAFIFGTVTNFFSTQSVSESIYSVDFNVPGLCEQHADWLVEVIFGGLEQGIESQKLD</sequence>
<evidence type="ECO:0000256" key="1">
    <source>
        <dbReference type="ARBA" id="ARBA00023125"/>
    </source>
</evidence>
<dbReference type="GO" id="GO:0003677">
    <property type="term" value="F:DNA binding"/>
    <property type="evidence" value="ECO:0007669"/>
    <property type="project" value="UniProtKB-UniRule"/>
</dbReference>
<evidence type="ECO:0000259" key="3">
    <source>
        <dbReference type="PROSITE" id="PS50977"/>
    </source>
</evidence>
<dbReference type="InterPro" id="IPR036271">
    <property type="entry name" value="Tet_transcr_reg_TetR-rel_C_sf"/>
</dbReference>
<dbReference type="InterPro" id="IPR001647">
    <property type="entry name" value="HTH_TetR"/>
</dbReference>
<dbReference type="InterPro" id="IPR009057">
    <property type="entry name" value="Homeodomain-like_sf"/>
</dbReference>
<evidence type="ECO:0000256" key="2">
    <source>
        <dbReference type="PROSITE-ProRule" id="PRU00335"/>
    </source>
</evidence>
<feature type="domain" description="HTH tetR-type" evidence="3">
    <location>
        <begin position="4"/>
        <end position="64"/>
    </location>
</feature>
<dbReference type="SUPFAM" id="SSF48498">
    <property type="entry name" value="Tetracyclin repressor-like, C-terminal domain"/>
    <property type="match status" value="1"/>
</dbReference>
<dbReference type="Proteomes" id="UP000218327">
    <property type="component" value="Unassembled WGS sequence"/>
</dbReference>
<proteinExistence type="predicted"/>
<dbReference type="InterPro" id="IPR050109">
    <property type="entry name" value="HTH-type_TetR-like_transc_reg"/>
</dbReference>
<name>A0A2A5B803_9GAMM</name>
<feature type="DNA-binding region" description="H-T-H motif" evidence="2">
    <location>
        <begin position="27"/>
        <end position="46"/>
    </location>
</feature>
<accession>A0A2A5B803</accession>
<dbReference type="Pfam" id="PF00440">
    <property type="entry name" value="TetR_N"/>
    <property type="match status" value="1"/>
</dbReference>
<dbReference type="PANTHER" id="PTHR30328">
    <property type="entry name" value="TRANSCRIPTIONAL REPRESSOR"/>
    <property type="match status" value="1"/>
</dbReference>
<organism evidence="4 5">
    <name type="scientific">SAR86 cluster bacterium</name>
    <dbReference type="NCBI Taxonomy" id="2030880"/>
    <lineage>
        <taxon>Bacteria</taxon>
        <taxon>Pseudomonadati</taxon>
        <taxon>Pseudomonadota</taxon>
        <taxon>Gammaproteobacteria</taxon>
        <taxon>SAR86 cluster</taxon>
    </lineage>
</organism>
<dbReference type="Gene3D" id="1.10.357.10">
    <property type="entry name" value="Tetracycline Repressor, domain 2"/>
    <property type="match status" value="1"/>
</dbReference>
<dbReference type="PROSITE" id="PS50977">
    <property type="entry name" value="HTH_TETR_2"/>
    <property type="match status" value="1"/>
</dbReference>
<keyword evidence="1 2" id="KW-0238">DNA-binding</keyword>
<dbReference type="SUPFAM" id="SSF46689">
    <property type="entry name" value="Homeodomain-like"/>
    <property type="match status" value="1"/>
</dbReference>
<evidence type="ECO:0000313" key="4">
    <source>
        <dbReference type="EMBL" id="PCJ27461.1"/>
    </source>
</evidence>
<dbReference type="EMBL" id="NVVJ01000006">
    <property type="protein sequence ID" value="PCJ27461.1"/>
    <property type="molecule type" value="Genomic_DNA"/>
</dbReference>
<reference evidence="5" key="1">
    <citation type="submission" date="2017-08" db="EMBL/GenBank/DDBJ databases">
        <title>A dynamic microbial community with high functional redundancy inhabits the cold, oxic subseafloor aquifer.</title>
        <authorList>
            <person name="Tully B.J."/>
            <person name="Wheat C.G."/>
            <person name="Glazer B.T."/>
            <person name="Huber J.A."/>
        </authorList>
    </citation>
    <scope>NUCLEOTIDE SEQUENCE [LARGE SCALE GENOMIC DNA]</scope>
</reference>
<gene>
    <name evidence="4" type="ORF">COA96_02890</name>
</gene>